<evidence type="ECO:0000256" key="1">
    <source>
        <dbReference type="ARBA" id="ARBA00004370"/>
    </source>
</evidence>
<keyword evidence="3" id="KW-0677">Repeat</keyword>
<dbReference type="GO" id="GO:0007156">
    <property type="term" value="P:homophilic cell adhesion via plasma membrane adhesion molecules"/>
    <property type="evidence" value="ECO:0007669"/>
    <property type="project" value="InterPro"/>
</dbReference>
<evidence type="ECO:0000256" key="5">
    <source>
        <dbReference type="ARBA" id="ARBA00022889"/>
    </source>
</evidence>
<feature type="domain" description="Cadherin" evidence="11">
    <location>
        <begin position="496"/>
        <end position="612"/>
    </location>
</feature>
<evidence type="ECO:0000313" key="12">
    <source>
        <dbReference type="EMBL" id="CAH1775936.1"/>
    </source>
</evidence>
<evidence type="ECO:0000256" key="10">
    <source>
        <dbReference type="SAM" id="Phobius"/>
    </source>
</evidence>
<evidence type="ECO:0000256" key="6">
    <source>
        <dbReference type="ARBA" id="ARBA00022989"/>
    </source>
</evidence>
<keyword evidence="5" id="KW-0130">Cell adhesion</keyword>
<reference evidence="12" key="1">
    <citation type="submission" date="2022-03" db="EMBL/GenBank/DDBJ databases">
        <authorList>
            <person name="Martin C."/>
        </authorList>
    </citation>
    <scope>NUCLEOTIDE SEQUENCE</scope>
</reference>
<evidence type="ECO:0000256" key="7">
    <source>
        <dbReference type="ARBA" id="ARBA00023136"/>
    </source>
</evidence>
<dbReference type="InterPro" id="IPR020894">
    <property type="entry name" value="Cadherin_CS"/>
</dbReference>
<dbReference type="Pfam" id="PF00028">
    <property type="entry name" value="Cadherin"/>
    <property type="match status" value="8"/>
</dbReference>
<feature type="domain" description="Cadherin" evidence="11">
    <location>
        <begin position="817"/>
        <end position="932"/>
    </location>
</feature>
<dbReference type="Proteomes" id="UP000749559">
    <property type="component" value="Unassembled WGS sequence"/>
</dbReference>
<sequence length="1275" mass="142002">MSQEHNNIINMWIFILFIYISSGMSEAQMQACLQFNGGDFTGHTQLKLPSIKENSPVGHVVKRFKAPERVRGINYDVAIELQGEGVAYFSYNQVTYELTLTKSVDDLADLCVPSLRIGGKCIIAIEGSMPLEYLFSLEVPLEHTNDNPPVFQQEVYELEVSESHLPGTSLDGGLITATDADCYPGDLEKADIVTYTLQSVQPKSNAFELNKTSGEIKLVKELDYDIGIHEYSLKVIASDSRRPPKTSSTTVCVHVIDEDDLPPMFDSHVYKSTLIGDRPPVTGEFLQFDPENIRAVDQDEGQDAPIEYRIVDASSDVEEHFAIDPSTGSVRQIKPVGRHTNIANGEVPGFPTFMFTVQAIQMDDPGMMCNCSVVIAVDDVNDHAPKFEDDVYNATIKENTPTGTIVMKVSADDDDYGINNEFEYVLQDQSGAFEIGESSGIVAVKDESVLDREQRQNFRLSVAAIETKSKDRKRSRPNALLEIYLDDVNDNGPVFPKTEYSYSITDGTLEGHLIGQIIASDADEMLMGNGQVRYKIIGGSPPDWPTRFSLGEKDGKLRLESDLRELRKIRVYPTYELTVRAIDQPVNFTTTKWMDVSVKVVITEQNDFAPKFLLESYSVVVNELVPAGTPIVDVKAVDQDGDWTVDYSIVGGNEDGCFKLINGYSVVSCPEIDREEVPSYVLRVKADDGIHSTEVDVEITLADANDNQPRFISRLYVFQVKENVAHRHHVGQVNATDRDEGENSALKYRIIHGEGTEFFKMDETTGDIVVDRGIDAEDRSYFLIIAEVYDQGTPVLKDHCNIRIEVIDLNDHYPTFSSESYVGHICEDDDDPMPRQEVKMEPPLYASDNDATSANKMIRYSITGPDRKIFQVDPLYGTLYVRESEAGAIDRDAGRDHYNIEMLATDKQGTGFDTKVSIRININDHNDNGPIAAETVNIKIPEDVEIDTVVGQIEASDADATEANNRLMYGVVYGDLEKFAVDETNGTITVRELLDRETKCHYCLNVSIQDTASPYNRVYTMVNITVLDVNDNKPLVIGDELAIMEGLPSGSFIGHVVISDPDDGDNIKAYVEENVPFWLNSTDGSLYTTKVLDRETKKYYRFTIFAEDQGQPSLVSSNTIKVTVLDKNDNPPSFPQNNYNYMILSTFPVGTIVATPFACDDRDEIRTPIMYTMKGEMADYFEINTKKGLITIKESIVDLASQEVKLVVRAIDTVLQSLYTEANVYLTVLDQTDICSDLDTESATTHSVITSTTTQATTTVASDDTANIDTQVVEN</sequence>
<feature type="domain" description="Cadherin" evidence="11">
    <location>
        <begin position="1043"/>
        <end position="1134"/>
    </location>
</feature>
<name>A0A8S4N401_OWEFU</name>
<keyword evidence="13" id="KW-1185">Reference proteome</keyword>
<dbReference type="SMART" id="SM00112">
    <property type="entry name" value="CA"/>
    <property type="match status" value="10"/>
</dbReference>
<keyword evidence="8" id="KW-0325">Glycoprotein</keyword>
<gene>
    <name evidence="12" type="ORF">OFUS_LOCUS3172</name>
</gene>
<dbReference type="CDD" id="cd11304">
    <property type="entry name" value="Cadherin_repeat"/>
    <property type="match status" value="10"/>
</dbReference>
<evidence type="ECO:0000259" key="11">
    <source>
        <dbReference type="PROSITE" id="PS50268"/>
    </source>
</evidence>
<feature type="domain" description="Cadherin" evidence="11">
    <location>
        <begin position="932"/>
        <end position="1036"/>
    </location>
</feature>
<dbReference type="PANTHER" id="PTHR24026">
    <property type="entry name" value="FAT ATYPICAL CADHERIN-RELATED"/>
    <property type="match status" value="1"/>
</dbReference>
<dbReference type="Gene3D" id="2.60.40.60">
    <property type="entry name" value="Cadherins"/>
    <property type="match status" value="11"/>
</dbReference>
<dbReference type="GO" id="GO:0005886">
    <property type="term" value="C:plasma membrane"/>
    <property type="evidence" value="ECO:0007669"/>
    <property type="project" value="UniProtKB-SubCell"/>
</dbReference>
<dbReference type="InterPro" id="IPR015919">
    <property type="entry name" value="Cadherin-like_sf"/>
</dbReference>
<dbReference type="InterPro" id="IPR002126">
    <property type="entry name" value="Cadherin-like_dom"/>
</dbReference>
<dbReference type="PANTHER" id="PTHR24026:SF136">
    <property type="entry name" value="PROTOCADHERIN-23"/>
    <property type="match status" value="1"/>
</dbReference>
<dbReference type="EMBL" id="CAIIXF020000001">
    <property type="protein sequence ID" value="CAH1775936.1"/>
    <property type="molecule type" value="Genomic_DNA"/>
</dbReference>
<protein>
    <recommendedName>
        <fullName evidence="11">Cadherin domain-containing protein</fullName>
    </recommendedName>
</protein>
<feature type="domain" description="Cadherin" evidence="11">
    <location>
        <begin position="712"/>
        <end position="816"/>
    </location>
</feature>
<proteinExistence type="predicted"/>
<evidence type="ECO:0000256" key="9">
    <source>
        <dbReference type="PROSITE-ProRule" id="PRU00043"/>
    </source>
</evidence>
<keyword evidence="6 10" id="KW-1133">Transmembrane helix</keyword>
<feature type="domain" description="Cadherin" evidence="11">
    <location>
        <begin position="293"/>
        <end position="387"/>
    </location>
</feature>
<feature type="domain" description="Cadherin" evidence="11">
    <location>
        <begin position="1135"/>
        <end position="1238"/>
    </location>
</feature>
<dbReference type="PROSITE" id="PS50268">
    <property type="entry name" value="CADHERIN_2"/>
    <property type="match status" value="10"/>
</dbReference>
<evidence type="ECO:0000256" key="8">
    <source>
        <dbReference type="ARBA" id="ARBA00023180"/>
    </source>
</evidence>
<keyword evidence="7 10" id="KW-0472">Membrane</keyword>
<dbReference type="FunFam" id="2.60.40.60:FF:000092">
    <property type="entry name" value="Protocadherin 8"/>
    <property type="match status" value="1"/>
</dbReference>
<evidence type="ECO:0000313" key="13">
    <source>
        <dbReference type="Proteomes" id="UP000749559"/>
    </source>
</evidence>
<dbReference type="FunFam" id="2.60.40.60:FF:000015">
    <property type="entry name" value="FAT atypical cadherin 1"/>
    <property type="match status" value="1"/>
</dbReference>
<dbReference type="SUPFAM" id="SSF49313">
    <property type="entry name" value="Cadherin-like"/>
    <property type="match status" value="10"/>
</dbReference>
<evidence type="ECO:0000256" key="2">
    <source>
        <dbReference type="ARBA" id="ARBA00022692"/>
    </source>
</evidence>
<feature type="domain" description="Cadherin" evidence="11">
    <location>
        <begin position="388"/>
        <end position="495"/>
    </location>
</feature>
<dbReference type="OrthoDB" id="6252479at2759"/>
<evidence type="ECO:0000256" key="4">
    <source>
        <dbReference type="ARBA" id="ARBA00022837"/>
    </source>
</evidence>
<feature type="transmembrane region" description="Helical" evidence="10">
    <location>
        <begin position="7"/>
        <end position="24"/>
    </location>
</feature>
<dbReference type="FunFam" id="2.60.40.60:FF:000266">
    <property type="entry name" value="Cadherin 23"/>
    <property type="match status" value="1"/>
</dbReference>
<feature type="domain" description="Cadherin" evidence="11">
    <location>
        <begin position="152"/>
        <end position="265"/>
    </location>
</feature>
<accession>A0A8S4N401</accession>
<organism evidence="12 13">
    <name type="scientific">Owenia fusiformis</name>
    <name type="common">Polychaete worm</name>
    <dbReference type="NCBI Taxonomy" id="6347"/>
    <lineage>
        <taxon>Eukaryota</taxon>
        <taxon>Metazoa</taxon>
        <taxon>Spiralia</taxon>
        <taxon>Lophotrochozoa</taxon>
        <taxon>Annelida</taxon>
        <taxon>Polychaeta</taxon>
        <taxon>Sedentaria</taxon>
        <taxon>Canalipalpata</taxon>
        <taxon>Sabellida</taxon>
        <taxon>Oweniida</taxon>
        <taxon>Oweniidae</taxon>
        <taxon>Owenia</taxon>
    </lineage>
</organism>
<dbReference type="PRINTS" id="PR00205">
    <property type="entry name" value="CADHERIN"/>
</dbReference>
<keyword evidence="2 10" id="KW-0812">Transmembrane</keyword>
<dbReference type="PROSITE" id="PS00232">
    <property type="entry name" value="CADHERIN_1"/>
    <property type="match status" value="5"/>
</dbReference>
<comment type="subcellular location">
    <subcellularLocation>
        <location evidence="1">Membrane</location>
    </subcellularLocation>
</comment>
<feature type="domain" description="Cadherin" evidence="11">
    <location>
        <begin position="613"/>
        <end position="711"/>
    </location>
</feature>
<comment type="caution">
    <text evidence="12">The sequence shown here is derived from an EMBL/GenBank/DDBJ whole genome shotgun (WGS) entry which is preliminary data.</text>
</comment>
<dbReference type="FunFam" id="2.60.40.60:FF:000020">
    <property type="entry name" value="Dachsous cadherin-related 1b"/>
    <property type="match status" value="1"/>
</dbReference>
<keyword evidence="4 9" id="KW-0106">Calcium</keyword>
<evidence type="ECO:0000256" key="3">
    <source>
        <dbReference type="ARBA" id="ARBA00022737"/>
    </source>
</evidence>
<dbReference type="AlphaFoldDB" id="A0A8S4N401"/>
<dbReference type="GO" id="GO:0005509">
    <property type="term" value="F:calcium ion binding"/>
    <property type="evidence" value="ECO:0007669"/>
    <property type="project" value="UniProtKB-UniRule"/>
</dbReference>